<gene>
    <name evidence="4" type="primary">LOC109718928</name>
</gene>
<dbReference type="OrthoDB" id="786429at2759"/>
<feature type="transmembrane region" description="Helical" evidence="2">
    <location>
        <begin position="90"/>
        <end position="108"/>
    </location>
</feature>
<dbReference type="AlphaFoldDB" id="A0A6P5FXD8"/>
<accession>A0A6P5FXD8</accession>
<evidence type="ECO:0000256" key="2">
    <source>
        <dbReference type="SAM" id="Phobius"/>
    </source>
</evidence>
<keyword evidence="2" id="KW-1133">Transmembrane helix</keyword>
<protein>
    <submittedName>
        <fullName evidence="4">Uncharacterized protein LOC109718928</fullName>
    </submittedName>
</protein>
<sequence length="125" mass="14025">MPSPPFSASSLVASPFRIYFSPACPFVPDLPLRPLSLPSPRLLLRRAPPLPRGSSRRRAAANSGAPPPPGGDSDDLSGLQERISRVQDRVRIFFAVLFWMSLFFWASACDGRDKPRNKKKFRFRK</sequence>
<reference evidence="4" key="2">
    <citation type="submission" date="2025-08" db="UniProtKB">
        <authorList>
            <consortium name="RefSeq"/>
        </authorList>
    </citation>
    <scope>IDENTIFICATION</scope>
    <source>
        <tissue evidence="4">Leaf</tissue>
    </source>
</reference>
<evidence type="ECO:0000256" key="1">
    <source>
        <dbReference type="SAM" id="MobiDB-lite"/>
    </source>
</evidence>
<dbReference type="RefSeq" id="XP_020101011.1">
    <property type="nucleotide sequence ID" value="XM_020245422.1"/>
</dbReference>
<name>A0A6P5FXD8_ANACO</name>
<dbReference type="GeneID" id="109718928"/>
<dbReference type="Gramene" id="Aco000469.1.mrna1">
    <property type="protein sequence ID" value="Aco000469.1.mrna1"/>
    <property type="gene ID" value="Aco000469.1.path1"/>
</dbReference>
<reference evidence="3" key="1">
    <citation type="journal article" date="2015" name="Nat. Genet.">
        <title>The pineapple genome and the evolution of CAM photosynthesis.</title>
        <authorList>
            <person name="Ming R."/>
            <person name="VanBuren R."/>
            <person name="Wai C.M."/>
            <person name="Tang H."/>
            <person name="Schatz M.C."/>
            <person name="Bowers J.E."/>
            <person name="Lyons E."/>
            <person name="Wang M.L."/>
            <person name="Chen J."/>
            <person name="Biggers E."/>
            <person name="Zhang J."/>
            <person name="Huang L."/>
            <person name="Zhang L."/>
            <person name="Miao W."/>
            <person name="Zhang J."/>
            <person name="Ye Z."/>
            <person name="Miao C."/>
            <person name="Lin Z."/>
            <person name="Wang H."/>
            <person name="Zhou H."/>
            <person name="Yim W.C."/>
            <person name="Priest H.D."/>
            <person name="Zheng C."/>
            <person name="Woodhouse M."/>
            <person name="Edger P.P."/>
            <person name="Guyot R."/>
            <person name="Guo H.B."/>
            <person name="Guo H."/>
            <person name="Zheng G."/>
            <person name="Singh R."/>
            <person name="Sharma A."/>
            <person name="Min X."/>
            <person name="Zheng Y."/>
            <person name="Lee H."/>
            <person name="Gurtowski J."/>
            <person name="Sedlazeck F.J."/>
            <person name="Harkess A."/>
            <person name="McKain M.R."/>
            <person name="Liao Z."/>
            <person name="Fang J."/>
            <person name="Liu J."/>
            <person name="Zhang X."/>
            <person name="Zhang Q."/>
            <person name="Hu W."/>
            <person name="Qin Y."/>
            <person name="Wang K."/>
            <person name="Chen L.Y."/>
            <person name="Shirley N."/>
            <person name="Lin Y.R."/>
            <person name="Liu L.Y."/>
            <person name="Hernandez A.G."/>
            <person name="Wright C.L."/>
            <person name="Bulone V."/>
            <person name="Tuskan G.A."/>
            <person name="Heath K."/>
            <person name="Zee F."/>
            <person name="Moore P.H."/>
            <person name="Sunkar R."/>
            <person name="Leebens-Mack J.H."/>
            <person name="Mockler T."/>
            <person name="Bennetzen J.L."/>
            <person name="Freeling M."/>
            <person name="Sankoff D."/>
            <person name="Paterson A.H."/>
            <person name="Zhu X."/>
            <person name="Yang X."/>
            <person name="Smith J.A."/>
            <person name="Cushman J.C."/>
            <person name="Paull R.E."/>
            <person name="Yu Q."/>
        </authorList>
    </citation>
    <scope>NUCLEOTIDE SEQUENCE [LARGE SCALE GENOMIC DNA]</scope>
    <source>
        <strain evidence="3">cv. F153</strain>
    </source>
</reference>
<dbReference type="PANTHER" id="PTHR37706:SF2">
    <property type="entry name" value="TRANSMEMBRANE PROTEIN"/>
    <property type="match status" value="1"/>
</dbReference>
<dbReference type="Proteomes" id="UP000515123">
    <property type="component" value="Linkage group 12"/>
</dbReference>
<keyword evidence="2" id="KW-0472">Membrane</keyword>
<organism evidence="3 4">
    <name type="scientific">Ananas comosus</name>
    <name type="common">Pineapple</name>
    <name type="synonym">Ananas ananas</name>
    <dbReference type="NCBI Taxonomy" id="4615"/>
    <lineage>
        <taxon>Eukaryota</taxon>
        <taxon>Viridiplantae</taxon>
        <taxon>Streptophyta</taxon>
        <taxon>Embryophyta</taxon>
        <taxon>Tracheophyta</taxon>
        <taxon>Spermatophyta</taxon>
        <taxon>Magnoliopsida</taxon>
        <taxon>Liliopsida</taxon>
        <taxon>Poales</taxon>
        <taxon>Bromeliaceae</taxon>
        <taxon>Bromelioideae</taxon>
        <taxon>Ananas</taxon>
    </lineage>
</organism>
<evidence type="ECO:0000313" key="3">
    <source>
        <dbReference type="Proteomes" id="UP000515123"/>
    </source>
</evidence>
<keyword evidence="3" id="KW-1185">Reference proteome</keyword>
<dbReference type="PANTHER" id="PTHR37706">
    <property type="entry name" value="TRANSMEMBRANE PROTEIN"/>
    <property type="match status" value="1"/>
</dbReference>
<evidence type="ECO:0000313" key="4">
    <source>
        <dbReference type="RefSeq" id="XP_020101011.1"/>
    </source>
</evidence>
<proteinExistence type="predicted"/>
<keyword evidence="2" id="KW-0812">Transmembrane</keyword>
<feature type="region of interest" description="Disordered" evidence="1">
    <location>
        <begin position="43"/>
        <end position="79"/>
    </location>
</feature>